<keyword evidence="2" id="KW-0812">Transmembrane</keyword>
<keyword evidence="4" id="KW-1185">Reference proteome</keyword>
<dbReference type="AlphaFoldDB" id="A0A2I0JR55"/>
<proteinExistence type="predicted"/>
<keyword evidence="2" id="KW-1133">Transmembrane helix</keyword>
<reference evidence="3 4" key="1">
    <citation type="submission" date="2017-11" db="EMBL/GenBank/DDBJ databases">
        <title>De-novo sequencing of pomegranate (Punica granatum L.) genome.</title>
        <authorList>
            <person name="Akparov Z."/>
            <person name="Amiraslanov A."/>
            <person name="Hajiyeva S."/>
            <person name="Abbasov M."/>
            <person name="Kaur K."/>
            <person name="Hamwieh A."/>
            <person name="Solovyev V."/>
            <person name="Salamov A."/>
            <person name="Braich B."/>
            <person name="Kosarev P."/>
            <person name="Mahmoud A."/>
            <person name="Hajiyev E."/>
            <person name="Babayeva S."/>
            <person name="Izzatullayeva V."/>
            <person name="Mammadov A."/>
            <person name="Mammadov A."/>
            <person name="Sharifova S."/>
            <person name="Ojaghi J."/>
            <person name="Eynullazada K."/>
            <person name="Bayramov B."/>
            <person name="Abdulazimova A."/>
            <person name="Shahmuradov I."/>
        </authorList>
    </citation>
    <scope>NUCLEOTIDE SEQUENCE [LARGE SCALE GENOMIC DNA]</scope>
    <source>
        <strain evidence="4">cv. AG2017</strain>
        <tissue evidence="3">Leaf</tissue>
    </source>
</reference>
<evidence type="ECO:0000313" key="3">
    <source>
        <dbReference type="EMBL" id="PKI58390.1"/>
    </source>
</evidence>
<protein>
    <submittedName>
        <fullName evidence="3">Uncharacterized protein</fullName>
    </submittedName>
</protein>
<accession>A0A2I0JR55</accession>
<comment type="caution">
    <text evidence="3">The sequence shown here is derived from an EMBL/GenBank/DDBJ whole genome shotgun (WGS) entry which is preliminary data.</text>
</comment>
<gene>
    <name evidence="3" type="ORF">CRG98_021208</name>
</gene>
<name>A0A2I0JR55_PUNGR</name>
<evidence type="ECO:0000256" key="1">
    <source>
        <dbReference type="SAM" id="MobiDB-lite"/>
    </source>
</evidence>
<dbReference type="Proteomes" id="UP000233551">
    <property type="component" value="Unassembled WGS sequence"/>
</dbReference>
<feature type="compositionally biased region" description="Low complexity" evidence="1">
    <location>
        <begin position="20"/>
        <end position="39"/>
    </location>
</feature>
<evidence type="ECO:0000313" key="4">
    <source>
        <dbReference type="Proteomes" id="UP000233551"/>
    </source>
</evidence>
<feature type="transmembrane region" description="Helical" evidence="2">
    <location>
        <begin position="85"/>
        <end position="104"/>
    </location>
</feature>
<evidence type="ECO:0000256" key="2">
    <source>
        <dbReference type="SAM" id="Phobius"/>
    </source>
</evidence>
<dbReference type="EMBL" id="PGOL01001394">
    <property type="protein sequence ID" value="PKI58390.1"/>
    <property type="molecule type" value="Genomic_DNA"/>
</dbReference>
<organism evidence="3 4">
    <name type="scientific">Punica granatum</name>
    <name type="common">Pomegranate</name>
    <dbReference type="NCBI Taxonomy" id="22663"/>
    <lineage>
        <taxon>Eukaryota</taxon>
        <taxon>Viridiplantae</taxon>
        <taxon>Streptophyta</taxon>
        <taxon>Embryophyta</taxon>
        <taxon>Tracheophyta</taxon>
        <taxon>Spermatophyta</taxon>
        <taxon>Magnoliopsida</taxon>
        <taxon>eudicotyledons</taxon>
        <taxon>Gunneridae</taxon>
        <taxon>Pentapetalae</taxon>
        <taxon>rosids</taxon>
        <taxon>malvids</taxon>
        <taxon>Myrtales</taxon>
        <taxon>Lythraceae</taxon>
        <taxon>Punica</taxon>
    </lineage>
</organism>
<feature type="compositionally biased region" description="Pro residues" evidence="1">
    <location>
        <begin position="40"/>
        <end position="53"/>
    </location>
</feature>
<feature type="compositionally biased region" description="Polar residues" evidence="1">
    <location>
        <begin position="1"/>
        <end position="10"/>
    </location>
</feature>
<feature type="region of interest" description="Disordered" evidence="1">
    <location>
        <begin position="1"/>
        <end position="74"/>
    </location>
</feature>
<sequence length="124" mass="13335">MFPQLPQNTPAEVPLQHPPSSRTHTRASSLSSTSLSPFPLSSPPGDIPQPTPLPWLNDHDPSDHFLSTQGLTKLSRRRVQPPGHLLLSLGFVFALTGSLVFFGSSQVLGTFEPSPGAIGSFKRV</sequence>
<keyword evidence="2" id="KW-0472">Membrane</keyword>